<evidence type="ECO:0000313" key="2">
    <source>
        <dbReference type="Proteomes" id="UP001596352"/>
    </source>
</evidence>
<dbReference type="Proteomes" id="UP001596352">
    <property type="component" value="Unassembled WGS sequence"/>
</dbReference>
<gene>
    <name evidence="1" type="ORF">ACFQKC_05220</name>
</gene>
<keyword evidence="2" id="KW-1185">Reference proteome</keyword>
<dbReference type="EMBL" id="JBHSZY010000005">
    <property type="protein sequence ID" value="MFC7072475.1"/>
    <property type="molecule type" value="Genomic_DNA"/>
</dbReference>
<sequence>MTAFWAAIALPFLHIPLLYDGTQDVGALLALVAVNVCCLLVGHRHARSGS</sequence>
<protein>
    <submittedName>
        <fullName evidence="1">Uncharacterized protein</fullName>
    </submittedName>
</protein>
<accession>A0ACC7DY27</accession>
<evidence type="ECO:0000313" key="1">
    <source>
        <dbReference type="EMBL" id="MFC7072475.1"/>
    </source>
</evidence>
<name>A0ACC7DY27_9EURY</name>
<reference evidence="1 2" key="1">
    <citation type="journal article" date="2019" name="Int. J. Syst. Evol. Microbiol.">
        <title>The Global Catalogue of Microorganisms (GCM) 10K type strain sequencing project: providing services to taxonomists for standard genome sequencing and annotation.</title>
        <authorList>
            <consortium name="The Broad Institute Genomics Platform"/>
            <consortium name="The Broad Institute Genome Sequencing Center for Infectious Disease"/>
            <person name="Wu L."/>
            <person name="Ma J."/>
        </authorList>
    </citation>
    <scope>NUCLEOTIDE SEQUENCE [LARGE SCALE GENOMIC DNA]</scope>
    <source>
        <strain evidence="1 2">R28</strain>
    </source>
</reference>
<proteinExistence type="predicted"/>
<comment type="caution">
    <text evidence="1">The sequence shown here is derived from an EMBL/GenBank/DDBJ whole genome shotgun (WGS) entry which is preliminary data.</text>
</comment>
<organism evidence="1 2">
    <name type="scientific">Halovenus rubra</name>
    <dbReference type="NCBI Taxonomy" id="869890"/>
    <lineage>
        <taxon>Archaea</taxon>
        <taxon>Methanobacteriati</taxon>
        <taxon>Methanobacteriota</taxon>
        <taxon>Stenosarchaea group</taxon>
        <taxon>Halobacteria</taxon>
        <taxon>Halobacteriales</taxon>
        <taxon>Haloarculaceae</taxon>
        <taxon>Halovenus</taxon>
    </lineage>
</organism>